<gene>
    <name evidence="13" type="ORF">BG006_002404</name>
</gene>
<dbReference type="GO" id="GO:0000139">
    <property type="term" value="C:Golgi membrane"/>
    <property type="evidence" value="ECO:0007669"/>
    <property type="project" value="UniProtKB-SubCell"/>
</dbReference>
<dbReference type="PANTHER" id="PTHR47549">
    <property type="entry name" value="GOLGI APPARATUS MEMBRANE PROTEIN TVP38-RELATED"/>
    <property type="match status" value="1"/>
</dbReference>
<dbReference type="Proteomes" id="UP000696485">
    <property type="component" value="Unassembled WGS sequence"/>
</dbReference>
<comment type="subcellular location">
    <subcellularLocation>
        <location evidence="2">Golgi apparatus membrane</location>
        <topology evidence="2">Multi-pass membrane protein</topology>
    </subcellularLocation>
</comment>
<dbReference type="Pfam" id="PF09335">
    <property type="entry name" value="VTT_dom"/>
    <property type="match status" value="1"/>
</dbReference>
<dbReference type="InterPro" id="IPR051076">
    <property type="entry name" value="Golgi_membrane_TVP38/TMEM64"/>
</dbReference>
<dbReference type="PANTHER" id="PTHR47549:SF1">
    <property type="entry name" value="GOLGI APPARATUS MEMBRANE PROTEIN TVP38"/>
    <property type="match status" value="1"/>
</dbReference>
<feature type="region of interest" description="Disordered" evidence="10">
    <location>
        <begin position="1"/>
        <end position="55"/>
    </location>
</feature>
<feature type="domain" description="VTT" evidence="12">
    <location>
        <begin position="148"/>
        <end position="262"/>
    </location>
</feature>
<evidence type="ECO:0000259" key="12">
    <source>
        <dbReference type="Pfam" id="PF09335"/>
    </source>
</evidence>
<evidence type="ECO:0000256" key="9">
    <source>
        <dbReference type="ARBA" id="ARBA00023136"/>
    </source>
</evidence>
<comment type="similarity">
    <text evidence="3">Belongs to the TVP38/TMEM64 family.</text>
</comment>
<feature type="transmembrane region" description="Helical" evidence="11">
    <location>
        <begin position="309"/>
        <end position="330"/>
    </location>
</feature>
<keyword evidence="9 11" id="KW-0472">Membrane</keyword>
<feature type="region of interest" description="Disordered" evidence="10">
    <location>
        <begin position="344"/>
        <end position="444"/>
    </location>
</feature>
<keyword evidence="7 11" id="KW-1133">Transmembrane helix</keyword>
<protein>
    <recommendedName>
        <fullName evidence="4">Golgi apparatus membrane protein TVP38</fullName>
    </recommendedName>
    <alternativeName>
        <fullName evidence="5">Golgi apparatus membrane protein tvp38</fullName>
    </alternativeName>
</protein>
<dbReference type="EMBL" id="JAAAUY010000156">
    <property type="protein sequence ID" value="KAF9334291.1"/>
    <property type="molecule type" value="Genomic_DNA"/>
</dbReference>
<name>A0A9P5VNR1_9FUNG</name>
<evidence type="ECO:0000256" key="10">
    <source>
        <dbReference type="SAM" id="MobiDB-lite"/>
    </source>
</evidence>
<evidence type="ECO:0000313" key="13">
    <source>
        <dbReference type="EMBL" id="KAF9334291.1"/>
    </source>
</evidence>
<comment type="caution">
    <text evidence="13">The sequence shown here is derived from an EMBL/GenBank/DDBJ whole genome shotgun (WGS) entry which is preliminary data.</text>
</comment>
<dbReference type="GO" id="GO:0016192">
    <property type="term" value="P:vesicle-mediated transport"/>
    <property type="evidence" value="ECO:0007669"/>
    <property type="project" value="TreeGrafter"/>
</dbReference>
<reference evidence="13" key="1">
    <citation type="journal article" date="2020" name="Fungal Divers.">
        <title>Resolving the Mortierellaceae phylogeny through synthesis of multi-gene phylogenetics and phylogenomics.</title>
        <authorList>
            <person name="Vandepol N."/>
            <person name="Liber J."/>
            <person name="Desiro A."/>
            <person name="Na H."/>
            <person name="Kennedy M."/>
            <person name="Barry K."/>
            <person name="Grigoriev I.V."/>
            <person name="Miller A.N."/>
            <person name="O'Donnell K."/>
            <person name="Stajich J.E."/>
            <person name="Bonito G."/>
        </authorList>
    </citation>
    <scope>NUCLEOTIDE SEQUENCE</scope>
    <source>
        <strain evidence="13">NVP1</strain>
    </source>
</reference>
<evidence type="ECO:0000256" key="5">
    <source>
        <dbReference type="ARBA" id="ARBA00020673"/>
    </source>
</evidence>
<proteinExistence type="inferred from homology"/>
<dbReference type="InterPro" id="IPR018247">
    <property type="entry name" value="EF_Hand_1_Ca_BS"/>
</dbReference>
<evidence type="ECO:0000256" key="6">
    <source>
        <dbReference type="ARBA" id="ARBA00022692"/>
    </source>
</evidence>
<evidence type="ECO:0000256" key="3">
    <source>
        <dbReference type="ARBA" id="ARBA00008640"/>
    </source>
</evidence>
<feature type="compositionally biased region" description="Pro residues" evidence="10">
    <location>
        <begin position="270"/>
        <end position="281"/>
    </location>
</feature>
<dbReference type="PROSITE" id="PS00018">
    <property type="entry name" value="EF_HAND_1"/>
    <property type="match status" value="1"/>
</dbReference>
<evidence type="ECO:0000256" key="8">
    <source>
        <dbReference type="ARBA" id="ARBA00023034"/>
    </source>
</evidence>
<accession>A0A9P5VNR1</accession>
<dbReference type="InterPro" id="IPR032816">
    <property type="entry name" value="VTT_dom"/>
</dbReference>
<feature type="compositionally biased region" description="Basic and acidic residues" evidence="10">
    <location>
        <begin position="17"/>
        <end position="35"/>
    </location>
</feature>
<keyword evidence="14" id="KW-1185">Reference proteome</keyword>
<evidence type="ECO:0000256" key="2">
    <source>
        <dbReference type="ARBA" id="ARBA00004653"/>
    </source>
</evidence>
<keyword evidence="8" id="KW-0333">Golgi apparatus</keyword>
<evidence type="ECO:0000256" key="7">
    <source>
        <dbReference type="ARBA" id="ARBA00022989"/>
    </source>
</evidence>
<comment type="function">
    <text evidence="1">Golgi membrane protein involved in vesicular trafficking and spindle migration.</text>
</comment>
<feature type="compositionally biased region" description="Low complexity" evidence="10">
    <location>
        <begin position="1"/>
        <end position="11"/>
    </location>
</feature>
<feature type="transmembrane region" description="Helical" evidence="11">
    <location>
        <begin position="87"/>
        <end position="107"/>
    </location>
</feature>
<sequence>MSATFTATTATSVGSHRRLDQDHDHDDTRDQDHHTLLSSTLPPPPPHTTARSSSHREILSLPLRIIQWGIRQLLRLRAALPDAVRPWFWVGLWLFFALIGIGLFAGFHTKIFQLLDQMAIWIKGLGHAGPPLIMIGMFLTAFPPILGYSSFVTMSGYVYGFTYGFLIAYTSALLGSVTCFYLGRKYFKKQVRTLMAKKQNMKSIVKAVEKRGFKLLVLIRLAPYPFNILNLALSATHIPLRTFALATALSLTKLTLHVYIGSTLSSLAPAPAPTTPQPPTNGDPTTDPPGSGTGTAPILPPHGRNNLKIAVMVFSMLLGIAVSAHVWIVAKREIAASEGIRIERRRKRRQSRSSLGQGSSSALNSPSHHRGVAGLTTPTQDHFPSIDLASHPTSDFVGGGYRDDDDDQEDQALFQHRRQSGEHRRSYEDESGLGSDSDGSDFLDDEEYEEDLNDIERGDDGFLDGSSWSNTGSAMEMRAHTTTTVMLAAPLSRGSSPHTALGEQESIGWFAQTGVDISDRGR</sequence>
<feature type="region of interest" description="Disordered" evidence="10">
    <location>
        <begin position="269"/>
        <end position="300"/>
    </location>
</feature>
<feature type="compositionally biased region" description="Low complexity" evidence="10">
    <location>
        <begin position="352"/>
        <end position="361"/>
    </location>
</feature>
<evidence type="ECO:0000256" key="4">
    <source>
        <dbReference type="ARBA" id="ARBA00013533"/>
    </source>
</evidence>
<dbReference type="AlphaFoldDB" id="A0A9P5VNR1"/>
<evidence type="ECO:0000313" key="14">
    <source>
        <dbReference type="Proteomes" id="UP000696485"/>
    </source>
</evidence>
<feature type="compositionally biased region" description="Basic and acidic residues" evidence="10">
    <location>
        <begin position="419"/>
        <end position="428"/>
    </location>
</feature>
<organism evidence="13 14">
    <name type="scientific">Podila minutissima</name>
    <dbReference type="NCBI Taxonomy" id="64525"/>
    <lineage>
        <taxon>Eukaryota</taxon>
        <taxon>Fungi</taxon>
        <taxon>Fungi incertae sedis</taxon>
        <taxon>Mucoromycota</taxon>
        <taxon>Mortierellomycotina</taxon>
        <taxon>Mortierellomycetes</taxon>
        <taxon>Mortierellales</taxon>
        <taxon>Mortierellaceae</taxon>
        <taxon>Podila</taxon>
    </lineage>
</organism>
<evidence type="ECO:0000256" key="11">
    <source>
        <dbReference type="SAM" id="Phobius"/>
    </source>
</evidence>
<evidence type="ECO:0000256" key="1">
    <source>
        <dbReference type="ARBA" id="ARBA00002978"/>
    </source>
</evidence>
<feature type="transmembrane region" description="Helical" evidence="11">
    <location>
        <begin position="128"/>
        <end position="151"/>
    </location>
</feature>
<keyword evidence="6 11" id="KW-0812">Transmembrane</keyword>
<dbReference type="GO" id="GO:0000022">
    <property type="term" value="P:mitotic spindle elongation"/>
    <property type="evidence" value="ECO:0007669"/>
    <property type="project" value="TreeGrafter"/>
</dbReference>
<feature type="transmembrane region" description="Helical" evidence="11">
    <location>
        <begin position="157"/>
        <end position="182"/>
    </location>
</feature>